<keyword evidence="3" id="KW-1185">Reference proteome</keyword>
<dbReference type="InterPro" id="IPR005546">
    <property type="entry name" value="Autotransporte_beta"/>
</dbReference>
<dbReference type="Gene3D" id="2.40.128.130">
    <property type="entry name" value="Autotransporter beta-domain"/>
    <property type="match status" value="1"/>
</dbReference>
<dbReference type="PROSITE" id="PS51208">
    <property type="entry name" value="AUTOTRANSPORTER"/>
    <property type="match status" value="1"/>
</dbReference>
<dbReference type="SMART" id="SM00869">
    <property type="entry name" value="Autotransporter"/>
    <property type="match status" value="1"/>
</dbReference>
<organism evidence="2 3">
    <name type="scientific">Ciceribacter lividus</name>
    <dbReference type="NCBI Taxonomy" id="1197950"/>
    <lineage>
        <taxon>Bacteria</taxon>
        <taxon>Pseudomonadati</taxon>
        <taxon>Pseudomonadota</taxon>
        <taxon>Alphaproteobacteria</taxon>
        <taxon>Hyphomicrobiales</taxon>
        <taxon>Rhizobiaceae</taxon>
        <taxon>Ciceribacter</taxon>
    </lineage>
</organism>
<dbReference type="Pfam" id="PF03797">
    <property type="entry name" value="Autotransporter"/>
    <property type="match status" value="1"/>
</dbReference>
<dbReference type="InterPro" id="IPR036709">
    <property type="entry name" value="Autotransporte_beta_dom_sf"/>
</dbReference>
<feature type="domain" description="Autotransporter" evidence="1">
    <location>
        <begin position="558"/>
        <end position="833"/>
    </location>
</feature>
<evidence type="ECO:0000313" key="3">
    <source>
        <dbReference type="Proteomes" id="UP000252582"/>
    </source>
</evidence>
<dbReference type="Proteomes" id="UP000252582">
    <property type="component" value="Unassembled WGS sequence"/>
</dbReference>
<sequence>MFFAFYPTVRTLFKRSGFLLSLSTTTALVPVGQGQALASCSFSGPFASTRCDADLIGGFAYAGTSSLTITDESTVRVELGVVTSSETPATQTLTITGNTTIYNPDDSAVYFDTFAPNHTLDVYIGEDVSITSSGGYGTISLVQDDSGDISVVNDGAVTAAPDGPGILVKTYGGKTSVVNNGYVTSATGSGIKAFGDDFGRPGAATSIVNNGVIDALSTGIDAKTYEGVVTITNTGTIASSDGVGLLADSEWGDVSIYNSGTVKTGYNTAIVAYSAAGNITIINNGWAGNDDGSPAIAARAGASGDISITNTGTLLAPWEVAISAVSDLGDISIVNSGNITGWGGIEATTAGGRIDVENSGTIEAVEDVGVDLWSSGRLTNSGTISGALAGVFLAGSGNTITTSGTISGGEASILFVYDGGGNTLNILPNAVFEGVVDYNDSTGNTTTFGAGSYRIPVADYLAAENSIILDNPSQVVVLSNADTTGTINVVSSTPVANIASQYTNSVSGVIGTILSLDLQRPDEIGGSVPGLEPLAYGELKQASPAQQAIARIGEGVALDRSGNLFWTRAFGGGRHQPDTSDSFESAIYHYGLMAGVDRQSGEVRVGAFAGGGAVNADLSNVSNSIDGQTGFAGLYGAVPVNGFVVSASLTVGAIESDARRAVNGGEWAEGNFWGWYVSPEVSVSKRYDVASGWALTPSAQLRYVGSFYEGYTESGSSQNISYDARDTHALEGRLQMDLTRRAVLGSGRAAAFTLTGAVVDTQHLGDDGYAASLDGTEFTLNDTTARNVAGLRLGASFDVQIKDAMSVYGGIEGTIYTDESVAYTGRLGLKAAF</sequence>
<dbReference type="EMBL" id="QPIX01000001">
    <property type="protein sequence ID" value="RCW28715.1"/>
    <property type="molecule type" value="Genomic_DNA"/>
</dbReference>
<accession>A0A6I7HV78</accession>
<evidence type="ECO:0000259" key="1">
    <source>
        <dbReference type="PROSITE" id="PS51208"/>
    </source>
</evidence>
<dbReference type="AlphaFoldDB" id="A0A6I7HV78"/>
<reference evidence="2 3" key="1">
    <citation type="submission" date="2018-07" db="EMBL/GenBank/DDBJ databases">
        <title>Genomic Encyclopedia of Type Strains, Phase IV (KMG-IV): sequencing the most valuable type-strain genomes for metagenomic binning, comparative biology and taxonomic classification.</title>
        <authorList>
            <person name="Goeker M."/>
        </authorList>
    </citation>
    <scope>NUCLEOTIDE SEQUENCE [LARGE SCALE GENOMIC DNA]</scope>
    <source>
        <strain evidence="2 3">DSM 25528</strain>
    </source>
</reference>
<name>A0A6I7HV78_9HYPH</name>
<protein>
    <submittedName>
        <fullName evidence="2">Uncharacterized protein with beta-barrel porin domain</fullName>
    </submittedName>
</protein>
<gene>
    <name evidence="2" type="ORF">DFR48_101733</name>
</gene>
<dbReference type="RefSeq" id="WP_114361745.1">
    <property type="nucleotide sequence ID" value="NZ_QPIX01000001.1"/>
</dbReference>
<comment type="caution">
    <text evidence="2">The sequence shown here is derived from an EMBL/GenBank/DDBJ whole genome shotgun (WGS) entry which is preliminary data.</text>
</comment>
<evidence type="ECO:0000313" key="2">
    <source>
        <dbReference type="EMBL" id="RCW28715.1"/>
    </source>
</evidence>
<dbReference type="SUPFAM" id="SSF103515">
    <property type="entry name" value="Autotransporter"/>
    <property type="match status" value="1"/>
</dbReference>
<proteinExistence type="predicted"/>